<dbReference type="InterPro" id="IPR008271">
    <property type="entry name" value="Ser/Thr_kinase_AS"/>
</dbReference>
<dbReference type="KEGG" id="ppel:H6H00_16510"/>
<dbReference type="PANTHER" id="PTHR43289:SF6">
    <property type="entry name" value="SERINE_THREONINE-PROTEIN KINASE NEKL-3"/>
    <property type="match status" value="1"/>
</dbReference>
<protein>
    <recommendedName>
        <fullName evidence="1">non-specific serine/threonine protein kinase</fullName>
        <ecNumber evidence="1">2.7.11.1</ecNumber>
    </recommendedName>
</protein>
<dbReference type="PANTHER" id="PTHR43289">
    <property type="entry name" value="MITOGEN-ACTIVATED PROTEIN KINASE KINASE KINASE 20-RELATED"/>
    <property type="match status" value="1"/>
</dbReference>
<evidence type="ECO:0000313" key="8">
    <source>
        <dbReference type="EMBL" id="QNG49893.1"/>
    </source>
</evidence>
<dbReference type="PROSITE" id="PS00108">
    <property type="entry name" value="PROTEIN_KINASE_ST"/>
    <property type="match status" value="1"/>
</dbReference>
<keyword evidence="9" id="KW-1185">Reference proteome</keyword>
<reference evidence="8 9" key="1">
    <citation type="submission" date="2020-08" db="EMBL/GenBank/DDBJ databases">
        <authorList>
            <person name="Mo P."/>
        </authorList>
    </citation>
    <scope>NUCLEOTIDE SEQUENCE [LARGE SCALE GENOMIC DNA]</scope>
    <source>
        <strain evidence="8 9">CGMCC 4.1532</strain>
    </source>
</reference>
<proteinExistence type="predicted"/>
<dbReference type="Gene3D" id="3.30.200.20">
    <property type="entry name" value="Phosphorylase Kinase, domain 1"/>
    <property type="match status" value="1"/>
</dbReference>
<evidence type="ECO:0000259" key="7">
    <source>
        <dbReference type="PROSITE" id="PS50011"/>
    </source>
</evidence>
<dbReference type="Proteomes" id="UP000515728">
    <property type="component" value="Chromosome"/>
</dbReference>
<dbReference type="GO" id="GO:0005524">
    <property type="term" value="F:ATP binding"/>
    <property type="evidence" value="ECO:0007669"/>
    <property type="project" value="UniProtKB-KW"/>
</dbReference>
<keyword evidence="5 8" id="KW-0418">Kinase</keyword>
<evidence type="ECO:0000256" key="3">
    <source>
        <dbReference type="ARBA" id="ARBA00022679"/>
    </source>
</evidence>
<dbReference type="EMBL" id="CP060131">
    <property type="protein sequence ID" value="QNG49893.1"/>
    <property type="molecule type" value="Genomic_DNA"/>
</dbReference>
<evidence type="ECO:0000256" key="4">
    <source>
        <dbReference type="ARBA" id="ARBA00022741"/>
    </source>
</evidence>
<evidence type="ECO:0000256" key="2">
    <source>
        <dbReference type="ARBA" id="ARBA00022527"/>
    </source>
</evidence>
<sequence length="295" mass="31000">MLSTTRREPARRDDQARSGVDAALTAPSAVADYEIVRLLGEGNHGRYYLARPPARLGLAEEFVALKVFGDRVGEQAYERGVRELRAFAAVRSPYLVRVFDAVLEDSFVYAMEYFPLGSLAAPAGAVDRATTLLALEHAARAAHALHEAGLAHGDVKPANVLLAGDAGGPPAGGRLSDLGLARHLSPGTTLTGMGRASSVEFTDPDLLAGARPSRRTEVWALGATVHRALAGTGLFGDLPDTQPLLAIRKVLSGQPVVHPGLAPADADLVRACLAEGSARLATAEQVADRLADLPR</sequence>
<evidence type="ECO:0000256" key="1">
    <source>
        <dbReference type="ARBA" id="ARBA00012513"/>
    </source>
</evidence>
<evidence type="ECO:0000256" key="5">
    <source>
        <dbReference type="ARBA" id="ARBA00022777"/>
    </source>
</evidence>
<keyword evidence="2" id="KW-0723">Serine/threonine-protein kinase</keyword>
<dbReference type="SMART" id="SM00220">
    <property type="entry name" value="S_TKc"/>
    <property type="match status" value="1"/>
</dbReference>
<name>A0A7G7MAT2_9PSEU</name>
<keyword evidence="3" id="KW-0808">Transferase</keyword>
<dbReference type="PROSITE" id="PS50011">
    <property type="entry name" value="PROTEIN_KINASE_DOM"/>
    <property type="match status" value="1"/>
</dbReference>
<evidence type="ECO:0000313" key="9">
    <source>
        <dbReference type="Proteomes" id="UP000515728"/>
    </source>
</evidence>
<feature type="domain" description="Protein kinase" evidence="7">
    <location>
        <begin position="33"/>
        <end position="295"/>
    </location>
</feature>
<organism evidence="8 9">
    <name type="scientific">Pseudonocardia petroleophila</name>
    <dbReference type="NCBI Taxonomy" id="37331"/>
    <lineage>
        <taxon>Bacteria</taxon>
        <taxon>Bacillati</taxon>
        <taxon>Actinomycetota</taxon>
        <taxon>Actinomycetes</taxon>
        <taxon>Pseudonocardiales</taxon>
        <taxon>Pseudonocardiaceae</taxon>
        <taxon>Pseudonocardia</taxon>
    </lineage>
</organism>
<dbReference type="SUPFAM" id="SSF56112">
    <property type="entry name" value="Protein kinase-like (PK-like)"/>
    <property type="match status" value="1"/>
</dbReference>
<gene>
    <name evidence="8" type="ORF">H6H00_16510</name>
</gene>
<dbReference type="InterPro" id="IPR011009">
    <property type="entry name" value="Kinase-like_dom_sf"/>
</dbReference>
<keyword evidence="6" id="KW-0067">ATP-binding</keyword>
<dbReference type="EC" id="2.7.11.1" evidence="1"/>
<dbReference type="AlphaFoldDB" id="A0A7G7MAT2"/>
<dbReference type="InterPro" id="IPR000719">
    <property type="entry name" value="Prot_kinase_dom"/>
</dbReference>
<keyword evidence="4" id="KW-0547">Nucleotide-binding</keyword>
<dbReference type="Pfam" id="PF00069">
    <property type="entry name" value="Pkinase"/>
    <property type="match status" value="1"/>
</dbReference>
<evidence type="ECO:0000256" key="6">
    <source>
        <dbReference type="ARBA" id="ARBA00022840"/>
    </source>
</evidence>
<dbReference type="Gene3D" id="1.10.510.10">
    <property type="entry name" value="Transferase(Phosphotransferase) domain 1"/>
    <property type="match status" value="1"/>
</dbReference>
<accession>A0A7G7MAT2</accession>
<dbReference type="GO" id="GO:0004674">
    <property type="term" value="F:protein serine/threonine kinase activity"/>
    <property type="evidence" value="ECO:0007669"/>
    <property type="project" value="UniProtKB-KW"/>
</dbReference>